<dbReference type="EMBL" id="RKHO01000001">
    <property type="protein sequence ID" value="ROR93006.1"/>
    <property type="molecule type" value="Genomic_DNA"/>
</dbReference>
<evidence type="ECO:0000256" key="1">
    <source>
        <dbReference type="ARBA" id="ARBA00004776"/>
    </source>
</evidence>
<dbReference type="Pfam" id="PF02709">
    <property type="entry name" value="Glyco_transf_7C"/>
    <property type="match status" value="1"/>
</dbReference>
<feature type="domain" description="Glycosyltransferase 2-like" evidence="6">
    <location>
        <begin position="40"/>
        <end position="148"/>
    </location>
</feature>
<name>A0A3N2CZS3_9ACTN</name>
<sequence length="437" mass="46679">MTPAPGSRPPWSRPPWGRPRSDADRDAIEQQDAPRRTVGVVVTHFEQPAELARTLHALTRQTLPPDEVVVSDDGSAVPPGVPRGVRLVTQEDRGFRAAAARNHGVAQLGTDVVVLLDADTTPEPGLLEALTRLPRLQPDVLVVGRRRHADLAARPVDAPVEVAGPAHELTEPPWLRSAYAASRDLRDADDLSCRFVISAVMACSRWWFEELGGFDEGFTAYGGEDWELAHRSRLAGGLLAHEPAAVAWHDGPDAGERPRGVKTAETAAIASRVGVPGLAPRGLLGLAGRPTPVDRLLATDAAFDDRALLLVCDAALRADPTAHLLLDERQAGVLAGEPRVLRHDGDPLAAAAASPARLLVGLHRPWQLDDDAWRTLLAGASPGVLHDAAGPVATTTELRLVRRAERWGTTPPAPATAPAPGRPLPDDLSLEAWLGDW</sequence>
<comment type="caution">
    <text evidence="8">The sequence shown here is derived from an EMBL/GenBank/DDBJ whole genome shotgun (WGS) entry which is preliminary data.</text>
</comment>
<dbReference type="Gene3D" id="3.90.550.10">
    <property type="entry name" value="Spore Coat Polysaccharide Biosynthesis Protein SpsA, Chain A"/>
    <property type="match status" value="1"/>
</dbReference>
<evidence type="ECO:0000313" key="8">
    <source>
        <dbReference type="EMBL" id="ROR93006.1"/>
    </source>
</evidence>
<protein>
    <submittedName>
        <fullName evidence="8">GT2 family glycosyltransferase</fullName>
    </submittedName>
</protein>
<dbReference type="Proteomes" id="UP000281738">
    <property type="component" value="Unassembled WGS sequence"/>
</dbReference>
<feature type="compositionally biased region" description="Pro residues" evidence="5">
    <location>
        <begin position="1"/>
        <end position="17"/>
    </location>
</feature>
<dbReference type="InterPro" id="IPR029044">
    <property type="entry name" value="Nucleotide-diphossugar_trans"/>
</dbReference>
<proteinExistence type="inferred from homology"/>
<reference evidence="8 9" key="1">
    <citation type="submission" date="2018-11" db="EMBL/GenBank/DDBJ databases">
        <title>Sequencing the genomes of 1000 actinobacteria strains.</title>
        <authorList>
            <person name="Klenk H.-P."/>
        </authorList>
    </citation>
    <scope>NUCLEOTIDE SEQUENCE [LARGE SCALE GENOMIC DNA]</scope>
    <source>
        <strain evidence="8 9">DSM 12652</strain>
    </source>
</reference>
<dbReference type="PANTHER" id="PTHR43179">
    <property type="entry name" value="RHAMNOSYLTRANSFERASE WBBL"/>
    <property type="match status" value="1"/>
</dbReference>
<dbReference type="GO" id="GO:0016757">
    <property type="term" value="F:glycosyltransferase activity"/>
    <property type="evidence" value="ECO:0007669"/>
    <property type="project" value="UniProtKB-KW"/>
</dbReference>
<evidence type="ECO:0000313" key="9">
    <source>
        <dbReference type="Proteomes" id="UP000281738"/>
    </source>
</evidence>
<dbReference type="PANTHER" id="PTHR43179:SF12">
    <property type="entry name" value="GALACTOFURANOSYLTRANSFERASE GLFT2"/>
    <property type="match status" value="1"/>
</dbReference>
<dbReference type="SUPFAM" id="SSF53448">
    <property type="entry name" value="Nucleotide-diphospho-sugar transferases"/>
    <property type="match status" value="1"/>
</dbReference>
<accession>A0A3N2CZS3</accession>
<dbReference type="Pfam" id="PF00535">
    <property type="entry name" value="Glycos_transf_2"/>
    <property type="match status" value="1"/>
</dbReference>
<gene>
    <name evidence="8" type="ORF">EDD33_3911</name>
</gene>
<dbReference type="InterPro" id="IPR001173">
    <property type="entry name" value="Glyco_trans_2-like"/>
</dbReference>
<dbReference type="InterPro" id="IPR027791">
    <property type="entry name" value="Galactosyl_T_C"/>
</dbReference>
<dbReference type="RefSeq" id="WP_170169889.1">
    <property type="nucleotide sequence ID" value="NZ_RKHO01000001.1"/>
</dbReference>
<evidence type="ECO:0000256" key="4">
    <source>
        <dbReference type="ARBA" id="ARBA00022679"/>
    </source>
</evidence>
<feature type="compositionally biased region" description="Pro residues" evidence="5">
    <location>
        <begin position="411"/>
        <end position="423"/>
    </location>
</feature>
<feature type="domain" description="Galactosyltransferase C-terminal" evidence="7">
    <location>
        <begin position="197"/>
        <end position="237"/>
    </location>
</feature>
<keyword evidence="4 8" id="KW-0808">Transferase</keyword>
<evidence type="ECO:0000256" key="3">
    <source>
        <dbReference type="ARBA" id="ARBA00022676"/>
    </source>
</evidence>
<feature type="region of interest" description="Disordered" evidence="5">
    <location>
        <begin position="404"/>
        <end position="425"/>
    </location>
</feature>
<feature type="compositionally biased region" description="Basic and acidic residues" evidence="5">
    <location>
        <begin position="19"/>
        <end position="35"/>
    </location>
</feature>
<evidence type="ECO:0000256" key="2">
    <source>
        <dbReference type="ARBA" id="ARBA00006739"/>
    </source>
</evidence>
<keyword evidence="3" id="KW-0328">Glycosyltransferase</keyword>
<organism evidence="8 9">
    <name type="scientific">Nocardioides aurantiacus</name>
    <dbReference type="NCBI Taxonomy" id="86796"/>
    <lineage>
        <taxon>Bacteria</taxon>
        <taxon>Bacillati</taxon>
        <taxon>Actinomycetota</taxon>
        <taxon>Actinomycetes</taxon>
        <taxon>Propionibacteriales</taxon>
        <taxon>Nocardioidaceae</taxon>
        <taxon>Nocardioides</taxon>
    </lineage>
</organism>
<feature type="region of interest" description="Disordered" evidence="5">
    <location>
        <begin position="1"/>
        <end position="35"/>
    </location>
</feature>
<keyword evidence="9" id="KW-1185">Reference proteome</keyword>
<evidence type="ECO:0000259" key="7">
    <source>
        <dbReference type="Pfam" id="PF02709"/>
    </source>
</evidence>
<comment type="pathway">
    <text evidence="1">Cell wall biogenesis; cell wall polysaccharide biosynthesis.</text>
</comment>
<evidence type="ECO:0000256" key="5">
    <source>
        <dbReference type="SAM" id="MobiDB-lite"/>
    </source>
</evidence>
<dbReference type="AlphaFoldDB" id="A0A3N2CZS3"/>
<evidence type="ECO:0000259" key="6">
    <source>
        <dbReference type="Pfam" id="PF00535"/>
    </source>
</evidence>
<comment type="similarity">
    <text evidence="2">Belongs to the glycosyltransferase 2 family.</text>
</comment>